<reference evidence="1" key="1">
    <citation type="submission" date="2011-04" db="EMBL/GenBank/DDBJ databases">
        <title>Evolution of plant cell wall degrading machinery underlies the functional diversity of forest fungi.</title>
        <authorList>
            <consortium name="US DOE Joint Genome Institute (JGI-PGF)"/>
            <person name="Eastwood D.C."/>
            <person name="Floudas D."/>
            <person name="Binder M."/>
            <person name="Majcherczyk A."/>
            <person name="Schneider P."/>
            <person name="Aerts A."/>
            <person name="Asiegbu F.O."/>
            <person name="Baker S.E."/>
            <person name="Barry K."/>
            <person name="Bendiksby M."/>
            <person name="Blumentritt M."/>
            <person name="Coutinho P.M."/>
            <person name="Cullen D."/>
            <person name="Cullen D."/>
            <person name="Gathman A."/>
            <person name="Goodell B."/>
            <person name="Henrissat B."/>
            <person name="Ihrmark K."/>
            <person name="Kauserud H."/>
            <person name="Kohler A."/>
            <person name="LaButti K."/>
            <person name="Lapidus A."/>
            <person name="Lavin J.L."/>
            <person name="Lee Y.-H."/>
            <person name="Lindquist E."/>
            <person name="Lilly W."/>
            <person name="Lucas S."/>
            <person name="Morin E."/>
            <person name="Murat C."/>
            <person name="Oguiza J.A."/>
            <person name="Park J."/>
            <person name="Pisabarro A.G."/>
            <person name="Riley R."/>
            <person name="Rosling A."/>
            <person name="Salamov A."/>
            <person name="Schmidt O."/>
            <person name="Schmutz J."/>
            <person name="Skrede I."/>
            <person name="Stenlid J."/>
            <person name="Wiebenga A."/>
            <person name="Xie X."/>
            <person name="Kues U."/>
            <person name="Hibbett D.S."/>
            <person name="Hoffmeister D."/>
            <person name="Hogberg N."/>
            <person name="Martin F."/>
            <person name="Grigoriev I.V."/>
            <person name="Watkinson S.C."/>
        </authorList>
    </citation>
    <scope>NUCLEOTIDE SEQUENCE</scope>
    <source>
        <strain evidence="1">S7.9</strain>
    </source>
</reference>
<sequence length="158" mass="17621">MPAVLPIPLDHVYQRHLKPHPINPPAIQPHPLHQLIIHPNPIIDKAPNHHQIPPKPQNDLLEAFKPTIEPRKSPRCAELKPQGFYRALHEGQSVASAALIPPDESGNENSDNRAYTSACLLAADLDAQLNSNTPTMAEAPQGPHRDKWLEAINEEFRQ</sequence>
<dbReference type="EMBL" id="GL945428">
    <property type="protein sequence ID" value="EGO30523.1"/>
    <property type="molecule type" value="Genomic_DNA"/>
</dbReference>
<accession>F8NDZ5</accession>
<dbReference type="Proteomes" id="UP000008064">
    <property type="component" value="Unassembled WGS sequence"/>
</dbReference>
<gene>
    <name evidence="1" type="ORF">SERLADRAFT_432094</name>
</gene>
<protein>
    <submittedName>
        <fullName evidence="1">Uncharacterized protein</fullName>
    </submittedName>
</protein>
<name>F8NDZ5_SERL9</name>
<dbReference type="AlphaFoldDB" id="F8NDZ5"/>
<dbReference type="RefSeq" id="XP_007312407.1">
    <property type="nucleotide sequence ID" value="XM_007312345.1"/>
</dbReference>
<proteinExistence type="predicted"/>
<organism>
    <name type="scientific">Serpula lacrymans var. lacrymans (strain S7.9)</name>
    <name type="common">Dry rot fungus</name>
    <dbReference type="NCBI Taxonomy" id="578457"/>
    <lineage>
        <taxon>Eukaryota</taxon>
        <taxon>Fungi</taxon>
        <taxon>Dikarya</taxon>
        <taxon>Basidiomycota</taxon>
        <taxon>Agaricomycotina</taxon>
        <taxon>Agaricomycetes</taxon>
        <taxon>Agaricomycetidae</taxon>
        <taxon>Boletales</taxon>
        <taxon>Coniophorineae</taxon>
        <taxon>Serpulaceae</taxon>
        <taxon>Serpula</taxon>
    </lineage>
</organism>
<dbReference type="HOGENOM" id="CLU_1670446_0_0_1"/>
<evidence type="ECO:0000313" key="1">
    <source>
        <dbReference type="EMBL" id="EGO30523.1"/>
    </source>
</evidence>
<dbReference type="GeneID" id="18813915"/>
<dbReference type="KEGG" id="sla:SERLADRAFT_432094"/>